<protein>
    <submittedName>
        <fullName evidence="1">Uncharacterized protein</fullName>
    </submittedName>
</protein>
<organism evidence="1 2">
    <name type="scientific">Aspergillus ochraceoroseus IBT 24754</name>
    <dbReference type="NCBI Taxonomy" id="1392256"/>
    <lineage>
        <taxon>Eukaryota</taxon>
        <taxon>Fungi</taxon>
        <taxon>Dikarya</taxon>
        <taxon>Ascomycota</taxon>
        <taxon>Pezizomycotina</taxon>
        <taxon>Eurotiomycetes</taxon>
        <taxon>Eurotiomycetidae</taxon>
        <taxon>Eurotiales</taxon>
        <taxon>Aspergillaceae</taxon>
        <taxon>Aspergillus</taxon>
        <taxon>Aspergillus subgen. Nidulantes</taxon>
    </lineage>
</organism>
<gene>
    <name evidence="1" type="ORF">P175DRAFT_0335847</name>
</gene>
<evidence type="ECO:0000313" key="1">
    <source>
        <dbReference type="EMBL" id="PTU18853.1"/>
    </source>
</evidence>
<dbReference type="EMBL" id="MSFN02000007">
    <property type="protein sequence ID" value="PTU18853.1"/>
    <property type="molecule type" value="Genomic_DNA"/>
</dbReference>
<dbReference type="Proteomes" id="UP000244073">
    <property type="component" value="Unassembled WGS sequence"/>
</dbReference>
<sequence length="96" mass="11166">MSVISHKRGLSWLLQRKWFNILEYMLHKGKSREEYRGVICEGWAITLYTASIHRHRHRQETLHGQETSAERTGAYLTGTILCLAVRFPSINLGKKV</sequence>
<comment type="caution">
    <text evidence="1">The sequence shown here is derived from an EMBL/GenBank/DDBJ whole genome shotgun (WGS) entry which is preliminary data.</text>
</comment>
<proteinExistence type="predicted"/>
<reference evidence="1 2" key="1">
    <citation type="journal article" date="2018" name="Proc. Natl. Acad. Sci. U.S.A.">
        <title>Linking secondary metabolites to gene clusters through genome sequencing of six diverse Aspergillus species.</title>
        <authorList>
            <person name="Kaerboelling I."/>
            <person name="Vesth T.C."/>
            <person name="Frisvad J.C."/>
            <person name="Nybo J.L."/>
            <person name="Theobald S."/>
            <person name="Kuo A."/>
            <person name="Bowyer P."/>
            <person name="Matsuda Y."/>
            <person name="Mondo S."/>
            <person name="Lyhne E.K."/>
            <person name="Kogle M.E."/>
            <person name="Clum A."/>
            <person name="Lipzen A."/>
            <person name="Salamov A."/>
            <person name="Ngan C.Y."/>
            <person name="Daum C."/>
            <person name="Chiniquy J."/>
            <person name="Barry K."/>
            <person name="LaButti K."/>
            <person name="Haridas S."/>
            <person name="Simmons B.A."/>
            <person name="Magnuson J.K."/>
            <person name="Mortensen U.H."/>
            <person name="Larsen T.O."/>
            <person name="Grigoriev I.V."/>
            <person name="Baker S.E."/>
            <person name="Andersen M.R."/>
        </authorList>
    </citation>
    <scope>NUCLEOTIDE SEQUENCE [LARGE SCALE GENOMIC DNA]</scope>
    <source>
        <strain evidence="1 2">IBT 24754</strain>
    </source>
</reference>
<dbReference type="AlphaFoldDB" id="A0A2T5LRE1"/>
<accession>A0A2T5LRE1</accession>
<dbReference type="VEuPathDB" id="FungiDB:P175DRAFT_0335847"/>
<dbReference type="RefSeq" id="XP_040750245.1">
    <property type="nucleotide sequence ID" value="XM_040892864.1"/>
</dbReference>
<dbReference type="GeneID" id="63809746"/>
<evidence type="ECO:0000313" key="2">
    <source>
        <dbReference type="Proteomes" id="UP000244073"/>
    </source>
</evidence>
<name>A0A2T5LRE1_9EURO</name>